<gene>
    <name evidence="1" type="ORF">UX80_C0010G0019</name>
</gene>
<dbReference type="Proteomes" id="UP000034307">
    <property type="component" value="Unassembled WGS sequence"/>
</dbReference>
<name>A0A0G1TUE4_9BACT</name>
<dbReference type="EMBL" id="LCNO01000010">
    <property type="protein sequence ID" value="KKU57758.1"/>
    <property type="molecule type" value="Genomic_DNA"/>
</dbReference>
<dbReference type="AlphaFoldDB" id="A0A0G1TUE4"/>
<proteinExistence type="predicted"/>
<sequence length="99" mass="11216">DDLVLEAIKVKSSRGSDYGKDRHLIIYCGKAGSLDLQLIKREIASNDIFSSFWVIARMSPKKWEFIVSNIKGTSDEPTAFQIIIHSDFKDWGIKSLGRL</sequence>
<feature type="non-terminal residue" evidence="1">
    <location>
        <position position="1"/>
    </location>
</feature>
<accession>A0A0G1TUE4</accession>
<organism evidence="1 2">
    <name type="scientific">Candidatus Amesbacteria bacterium GW2011_GWA2_47_11b</name>
    <dbReference type="NCBI Taxonomy" id="1618358"/>
    <lineage>
        <taxon>Bacteria</taxon>
        <taxon>Candidatus Amesiibacteriota</taxon>
    </lineage>
</organism>
<evidence type="ECO:0000313" key="1">
    <source>
        <dbReference type="EMBL" id="KKU57758.1"/>
    </source>
</evidence>
<reference evidence="1 2" key="1">
    <citation type="journal article" date="2015" name="Nature">
        <title>rRNA introns, odd ribosomes, and small enigmatic genomes across a large radiation of phyla.</title>
        <authorList>
            <person name="Brown C.T."/>
            <person name="Hug L.A."/>
            <person name="Thomas B.C."/>
            <person name="Sharon I."/>
            <person name="Castelle C.J."/>
            <person name="Singh A."/>
            <person name="Wilkins M.J."/>
            <person name="Williams K.H."/>
            <person name="Banfield J.F."/>
        </authorList>
    </citation>
    <scope>NUCLEOTIDE SEQUENCE [LARGE SCALE GENOMIC DNA]</scope>
</reference>
<protein>
    <submittedName>
        <fullName evidence="1">Uncharacterized protein</fullName>
    </submittedName>
</protein>
<evidence type="ECO:0000313" key="2">
    <source>
        <dbReference type="Proteomes" id="UP000034307"/>
    </source>
</evidence>
<comment type="caution">
    <text evidence="1">The sequence shown here is derived from an EMBL/GenBank/DDBJ whole genome shotgun (WGS) entry which is preliminary data.</text>
</comment>